<keyword evidence="5" id="KW-1185">Reference proteome</keyword>
<gene>
    <name evidence="4" type="ORF">PENANT_c010G00365</name>
</gene>
<dbReference type="InterPro" id="IPR039903">
    <property type="entry name" value="Zswim2"/>
</dbReference>
<dbReference type="Gene3D" id="3.30.40.10">
    <property type="entry name" value="Zinc/RING finger domain, C3HC4 (zinc finger)"/>
    <property type="match status" value="1"/>
</dbReference>
<dbReference type="PROSITE" id="PS50089">
    <property type="entry name" value="ZF_RING_2"/>
    <property type="match status" value="1"/>
</dbReference>
<dbReference type="STRING" id="416450.A0A1V6Q961"/>
<comment type="caution">
    <text evidence="4">The sequence shown here is derived from an EMBL/GenBank/DDBJ whole genome shotgun (WGS) entry which is preliminary data.</text>
</comment>
<dbReference type="AlphaFoldDB" id="A0A1V6Q961"/>
<name>A0A1V6Q961_9EURO</name>
<dbReference type="EMBL" id="MDYN01000010">
    <property type="protein sequence ID" value="OQD85336.1"/>
    <property type="molecule type" value="Genomic_DNA"/>
</dbReference>
<dbReference type="InterPro" id="IPR001841">
    <property type="entry name" value="Znf_RING"/>
</dbReference>
<evidence type="ECO:0000313" key="5">
    <source>
        <dbReference type="Proteomes" id="UP000191672"/>
    </source>
</evidence>
<feature type="compositionally biased region" description="Low complexity" evidence="2">
    <location>
        <begin position="62"/>
        <end position="79"/>
    </location>
</feature>
<dbReference type="PANTHER" id="PTHR21540:SF0">
    <property type="entry name" value="PHD FAMILY PROTEIN"/>
    <property type="match status" value="1"/>
</dbReference>
<evidence type="ECO:0000259" key="3">
    <source>
        <dbReference type="PROSITE" id="PS50089"/>
    </source>
</evidence>
<dbReference type="PANTHER" id="PTHR21540">
    <property type="entry name" value="RING FINGER AND SWIM DOMAIN-CONTAINING PROTEIN 2"/>
    <property type="match status" value="1"/>
</dbReference>
<dbReference type="SUPFAM" id="SSF57850">
    <property type="entry name" value="RING/U-box"/>
    <property type="match status" value="1"/>
</dbReference>
<evidence type="ECO:0000256" key="1">
    <source>
        <dbReference type="PROSITE-ProRule" id="PRU00175"/>
    </source>
</evidence>
<accession>A0A1V6Q961</accession>
<feature type="region of interest" description="Disordered" evidence="2">
    <location>
        <begin position="1"/>
        <end position="103"/>
    </location>
</feature>
<dbReference type="GO" id="GO:0008270">
    <property type="term" value="F:zinc ion binding"/>
    <property type="evidence" value="ECO:0007669"/>
    <property type="project" value="UniProtKB-KW"/>
</dbReference>
<dbReference type="GO" id="GO:0061630">
    <property type="term" value="F:ubiquitin protein ligase activity"/>
    <property type="evidence" value="ECO:0007669"/>
    <property type="project" value="InterPro"/>
</dbReference>
<organism evidence="4 5">
    <name type="scientific">Penicillium antarcticum</name>
    <dbReference type="NCBI Taxonomy" id="416450"/>
    <lineage>
        <taxon>Eukaryota</taxon>
        <taxon>Fungi</taxon>
        <taxon>Dikarya</taxon>
        <taxon>Ascomycota</taxon>
        <taxon>Pezizomycotina</taxon>
        <taxon>Eurotiomycetes</taxon>
        <taxon>Eurotiomycetidae</taxon>
        <taxon>Eurotiales</taxon>
        <taxon>Aspergillaceae</taxon>
        <taxon>Penicillium</taxon>
    </lineage>
</organism>
<reference evidence="5" key="1">
    <citation type="journal article" date="2017" name="Nat. Microbiol.">
        <title>Global analysis of biosynthetic gene clusters reveals vast potential of secondary metabolite production in Penicillium species.</title>
        <authorList>
            <person name="Nielsen J.C."/>
            <person name="Grijseels S."/>
            <person name="Prigent S."/>
            <person name="Ji B."/>
            <person name="Dainat J."/>
            <person name="Nielsen K.F."/>
            <person name="Frisvad J.C."/>
            <person name="Workman M."/>
            <person name="Nielsen J."/>
        </authorList>
    </citation>
    <scope>NUCLEOTIDE SEQUENCE [LARGE SCALE GENOMIC DNA]</scope>
    <source>
        <strain evidence="5">IBT 31811</strain>
    </source>
</reference>
<dbReference type="Proteomes" id="UP000191672">
    <property type="component" value="Unassembled WGS sequence"/>
</dbReference>
<keyword evidence="1" id="KW-0479">Metal-binding</keyword>
<protein>
    <recommendedName>
        <fullName evidence="3">RING-type domain-containing protein</fullName>
    </recommendedName>
</protein>
<proteinExistence type="predicted"/>
<keyword evidence="1" id="KW-0863">Zinc-finger</keyword>
<keyword evidence="1" id="KW-0862">Zinc</keyword>
<sequence>MPITRKQRALLDAVDAPEASTAPGNSTKPTKPYKRKGSERSSVPPSEPSLAYNAPATEQKPVAKTTKKTSTTAQKKVSSNAPETTKGDKAEGPSKSNPPATFSENLSHAGVVMAGVNAGEAKMVEITKSGMKYYPAPSSGKRPRNWPEEPPKAFLDRAYRAQTEKMFIVNHTLGHVGNVPVVTFDIVGTTGNLYKTHIEKVPSPGKRAEGTRGTLISDVFSPSRMLMTTQDTIIRYPYMSLIHLAMLQELSRMLVASPLHNDELVSSEKVVQARKPVEGPCPVCSMDFNSIEEVTWCRVRCGNNIHKLCFERWATTNKASGLAVRCAYCRIPWRFTDPGPNLERLREGGFHGKNGYVNVGDIFGIGDSNVGFNSSTSANNPPSPNA</sequence>
<evidence type="ECO:0000256" key="2">
    <source>
        <dbReference type="SAM" id="MobiDB-lite"/>
    </source>
</evidence>
<evidence type="ECO:0000313" key="4">
    <source>
        <dbReference type="EMBL" id="OQD85336.1"/>
    </source>
</evidence>
<feature type="compositionally biased region" description="Polar residues" evidence="2">
    <location>
        <begin position="94"/>
        <end position="103"/>
    </location>
</feature>
<dbReference type="InterPro" id="IPR013083">
    <property type="entry name" value="Znf_RING/FYVE/PHD"/>
</dbReference>
<feature type="domain" description="RING-type" evidence="3">
    <location>
        <begin position="281"/>
        <end position="330"/>
    </location>
</feature>